<evidence type="ECO:0000256" key="8">
    <source>
        <dbReference type="HAMAP-Rule" id="MF_00222"/>
    </source>
</evidence>
<comment type="catalytic activity">
    <reaction evidence="7 8">
        <text>shikimate + NADP(+) = 3-dehydroshikimate + NADPH + H(+)</text>
        <dbReference type="Rhea" id="RHEA:17737"/>
        <dbReference type="ChEBI" id="CHEBI:15378"/>
        <dbReference type="ChEBI" id="CHEBI:16630"/>
        <dbReference type="ChEBI" id="CHEBI:36208"/>
        <dbReference type="ChEBI" id="CHEBI:57783"/>
        <dbReference type="ChEBI" id="CHEBI:58349"/>
        <dbReference type="EC" id="1.1.1.25"/>
    </reaction>
</comment>
<dbReference type="Proteomes" id="UP000265828">
    <property type="component" value="Unassembled WGS sequence"/>
</dbReference>
<evidence type="ECO:0000313" key="12">
    <source>
        <dbReference type="EMBL" id="RGV60311.1"/>
    </source>
</evidence>
<evidence type="ECO:0000256" key="1">
    <source>
        <dbReference type="ARBA" id="ARBA00004871"/>
    </source>
</evidence>
<dbReference type="AlphaFoldDB" id="A0A395X649"/>
<dbReference type="Gene3D" id="3.40.50.720">
    <property type="entry name" value="NAD(P)-binding Rossmann-like Domain"/>
    <property type="match status" value="1"/>
</dbReference>
<feature type="domain" description="Shikimate dehydrogenase substrate binding N-terminal" evidence="10">
    <location>
        <begin position="12"/>
        <end position="94"/>
    </location>
</feature>
<dbReference type="GO" id="GO:0009423">
    <property type="term" value="P:chorismate biosynthetic process"/>
    <property type="evidence" value="ECO:0007669"/>
    <property type="project" value="UniProtKB-UniRule"/>
</dbReference>
<keyword evidence="15" id="KW-1185">Reference proteome</keyword>
<evidence type="ECO:0000313" key="13">
    <source>
        <dbReference type="EMBL" id="VUX23445.1"/>
    </source>
</evidence>
<dbReference type="SUPFAM" id="SSF51735">
    <property type="entry name" value="NAD(P)-binding Rossmann-fold domains"/>
    <property type="match status" value="1"/>
</dbReference>
<comment type="similarity">
    <text evidence="8">Belongs to the shikimate dehydrogenase family.</text>
</comment>
<dbReference type="PANTHER" id="PTHR21089:SF1">
    <property type="entry name" value="BIFUNCTIONAL 3-DEHYDROQUINATE DEHYDRATASE_SHIKIMATE DEHYDROGENASE, CHLOROPLASTIC"/>
    <property type="match status" value="1"/>
</dbReference>
<dbReference type="EMBL" id="QRZI01000020">
    <property type="protein sequence ID" value="RGV60311.1"/>
    <property type="molecule type" value="Genomic_DNA"/>
</dbReference>
<dbReference type="GO" id="GO:0019632">
    <property type="term" value="P:shikimate metabolic process"/>
    <property type="evidence" value="ECO:0007669"/>
    <property type="project" value="InterPro"/>
</dbReference>
<comment type="subunit">
    <text evidence="8">Homodimer.</text>
</comment>
<evidence type="ECO:0000259" key="9">
    <source>
        <dbReference type="Pfam" id="PF01488"/>
    </source>
</evidence>
<comment type="pathway">
    <text evidence="1 8">Metabolic intermediate biosynthesis; chorismate biosynthesis; chorismate from D-erythrose 4-phosphate and phosphoenolpyruvate: step 4/7.</text>
</comment>
<dbReference type="PANTHER" id="PTHR21089">
    <property type="entry name" value="SHIKIMATE DEHYDROGENASE"/>
    <property type="match status" value="1"/>
</dbReference>
<dbReference type="GO" id="GO:0008652">
    <property type="term" value="P:amino acid biosynthetic process"/>
    <property type="evidence" value="ECO:0007669"/>
    <property type="project" value="UniProtKB-KW"/>
</dbReference>
<evidence type="ECO:0000313" key="14">
    <source>
        <dbReference type="Proteomes" id="UP000265828"/>
    </source>
</evidence>
<feature type="binding site" evidence="8">
    <location>
        <position position="247"/>
    </location>
    <ligand>
        <name>NADP(+)</name>
        <dbReference type="ChEBI" id="CHEBI:58349"/>
    </ligand>
</feature>
<feature type="binding site" evidence="8">
    <location>
        <position position="107"/>
    </location>
    <ligand>
        <name>shikimate</name>
        <dbReference type="ChEBI" id="CHEBI:36208"/>
    </ligand>
</feature>
<evidence type="ECO:0000256" key="5">
    <source>
        <dbReference type="ARBA" id="ARBA00023002"/>
    </source>
</evidence>
<dbReference type="SUPFAM" id="SSF53223">
    <property type="entry name" value="Aminoacid dehydrogenase-like, N-terminal domain"/>
    <property type="match status" value="1"/>
</dbReference>
<dbReference type="InterPro" id="IPR013708">
    <property type="entry name" value="Shikimate_DH-bd_N"/>
</dbReference>
<proteinExistence type="inferred from homology"/>
<feature type="active site" description="Proton acceptor" evidence="8">
    <location>
        <position position="71"/>
    </location>
</feature>
<evidence type="ECO:0000256" key="3">
    <source>
        <dbReference type="ARBA" id="ARBA00022605"/>
    </source>
</evidence>
<dbReference type="NCBIfam" id="TIGR00507">
    <property type="entry name" value="aroE"/>
    <property type="match status" value="1"/>
</dbReference>
<dbReference type="UniPathway" id="UPA00053">
    <property type="reaction ID" value="UER00087"/>
</dbReference>
<dbReference type="Proteomes" id="UP000409147">
    <property type="component" value="Unassembled WGS sequence"/>
</dbReference>
<dbReference type="InterPro" id="IPR041121">
    <property type="entry name" value="SDH_C"/>
</dbReference>
<dbReference type="InterPro" id="IPR046346">
    <property type="entry name" value="Aminoacid_DH-like_N_sf"/>
</dbReference>
<feature type="binding site" evidence="8">
    <location>
        <position position="67"/>
    </location>
    <ligand>
        <name>shikimate</name>
        <dbReference type="ChEBI" id="CHEBI:36208"/>
    </ligand>
</feature>
<comment type="caution">
    <text evidence="8">Lacks conserved residue(s) required for the propagation of feature annotation.</text>
</comment>
<dbReference type="HAMAP" id="MF_00222">
    <property type="entry name" value="Shikimate_DH_AroE"/>
    <property type="match status" value="1"/>
</dbReference>
<accession>A0A395X649</accession>
<reference evidence="12 14" key="1">
    <citation type="submission" date="2018-08" db="EMBL/GenBank/DDBJ databases">
        <title>A genome reference for cultivated species of the human gut microbiota.</title>
        <authorList>
            <person name="Zou Y."/>
            <person name="Xue W."/>
            <person name="Luo G."/>
        </authorList>
    </citation>
    <scope>NUCLEOTIDE SEQUENCE [LARGE SCALE GENOMIC DNA]</scope>
    <source>
        <strain evidence="12 14">AF14-23</strain>
    </source>
</reference>
<dbReference type="GO" id="GO:0009073">
    <property type="term" value="P:aromatic amino acid family biosynthetic process"/>
    <property type="evidence" value="ECO:0007669"/>
    <property type="project" value="UniProtKB-KW"/>
</dbReference>
<dbReference type="Gene3D" id="3.40.50.10860">
    <property type="entry name" value="Leucine Dehydrogenase, chain A, domain 1"/>
    <property type="match status" value="1"/>
</dbReference>
<dbReference type="InterPro" id="IPR036291">
    <property type="entry name" value="NAD(P)-bd_dom_sf"/>
</dbReference>
<dbReference type="RefSeq" id="WP_117628709.1">
    <property type="nucleotide sequence ID" value="NZ_CABHNB010000050.1"/>
</dbReference>
<feature type="binding site" evidence="8">
    <location>
        <position position="254"/>
    </location>
    <ligand>
        <name>shikimate</name>
        <dbReference type="ChEBI" id="CHEBI:36208"/>
    </ligand>
</feature>
<reference evidence="13 15" key="2">
    <citation type="submission" date="2019-07" db="EMBL/GenBank/DDBJ databases">
        <authorList>
            <person name="Hibberd C M."/>
            <person name="Gehrig L. J."/>
            <person name="Chang H.-W."/>
            <person name="Venkatesh S."/>
        </authorList>
    </citation>
    <scope>NUCLEOTIDE SEQUENCE [LARGE SCALE GENOMIC DNA]</scope>
    <source>
        <strain evidence="13">Ruminococcus_obeum_SSTS_Bg7063</strain>
    </source>
</reference>
<name>A0A395X649_9FIRM</name>
<dbReference type="EMBL" id="CABHNB010000050">
    <property type="protein sequence ID" value="VUX23445.1"/>
    <property type="molecule type" value="Genomic_DNA"/>
</dbReference>
<organism evidence="12 14">
    <name type="scientific">Blautia obeum</name>
    <dbReference type="NCBI Taxonomy" id="40520"/>
    <lineage>
        <taxon>Bacteria</taxon>
        <taxon>Bacillati</taxon>
        <taxon>Bacillota</taxon>
        <taxon>Clostridia</taxon>
        <taxon>Lachnospirales</taxon>
        <taxon>Lachnospiraceae</taxon>
        <taxon>Blautia</taxon>
    </lineage>
</organism>
<evidence type="ECO:0000259" key="10">
    <source>
        <dbReference type="Pfam" id="PF08501"/>
    </source>
</evidence>
<dbReference type="InterPro" id="IPR011342">
    <property type="entry name" value="Shikimate_DH"/>
</dbReference>
<dbReference type="InterPro" id="IPR022893">
    <property type="entry name" value="Shikimate_DH_fam"/>
</dbReference>
<dbReference type="Pfam" id="PF08501">
    <property type="entry name" value="Shikimate_dh_N"/>
    <property type="match status" value="1"/>
</dbReference>
<dbReference type="EC" id="1.1.1.25" evidence="2 8"/>
<feature type="domain" description="SDH C-terminal" evidence="11">
    <location>
        <begin position="247"/>
        <end position="277"/>
    </location>
</feature>
<dbReference type="GO" id="GO:0050661">
    <property type="term" value="F:NADP binding"/>
    <property type="evidence" value="ECO:0007669"/>
    <property type="project" value="InterPro"/>
</dbReference>
<protein>
    <recommendedName>
        <fullName evidence="2 8">Shikimate dehydrogenase (NADP(+))</fullName>
        <shortName evidence="8">SDH</shortName>
        <ecNumber evidence="2 8">1.1.1.25</ecNumber>
    </recommendedName>
</protein>
<evidence type="ECO:0000256" key="4">
    <source>
        <dbReference type="ARBA" id="ARBA00022857"/>
    </source>
</evidence>
<evidence type="ECO:0000256" key="6">
    <source>
        <dbReference type="ARBA" id="ARBA00023141"/>
    </source>
</evidence>
<keyword evidence="6 8" id="KW-0057">Aromatic amino acid biosynthesis</keyword>
<gene>
    <name evidence="8 12" type="primary">aroE</name>
    <name evidence="13" type="synonym">aroE_1</name>
    <name evidence="12" type="ORF">DWW07_17410</name>
    <name evidence="13" type="ORF">ROSSTS7063_00090</name>
</gene>
<feature type="binding site" evidence="8">
    <location>
        <position position="92"/>
    </location>
    <ligand>
        <name>shikimate</name>
        <dbReference type="ChEBI" id="CHEBI:36208"/>
    </ligand>
</feature>
<evidence type="ECO:0000259" key="11">
    <source>
        <dbReference type="Pfam" id="PF18317"/>
    </source>
</evidence>
<dbReference type="GO" id="GO:0004764">
    <property type="term" value="F:shikimate 3-dehydrogenase (NADP+) activity"/>
    <property type="evidence" value="ECO:0007669"/>
    <property type="project" value="UniProtKB-UniRule"/>
</dbReference>
<sequence length="283" mass="31226">MRGKYQRQLVGVLGDPVDDNPTVVMEQAAFDSEQIPMDYLTIQVKCGDLEAAMKGLRAMNFTGINITMPHKGEVLQYLDEISESAQIMGAVNTIYWKDGKLVGENTDGKGFLKSLKDGNVVMEGKNVVILGAGGAARAIAVELAGAGIRNIMVINKNSDHAQLLVDIINKKTPAAGSFMPWEGCVRIPKDTDILVNATPIGFLDDEKPDIQYKELPKNLVVCDVIPNKLKTSFLQEAEKYKLKTFNGMEMLINQGALAYELWTGRKAPVEVMKQAMRKEYRES</sequence>
<dbReference type="Pfam" id="PF18317">
    <property type="entry name" value="SDH_C"/>
    <property type="match status" value="1"/>
</dbReference>
<evidence type="ECO:0000256" key="2">
    <source>
        <dbReference type="ARBA" id="ARBA00012962"/>
    </source>
</evidence>
<feature type="binding site" evidence="8">
    <location>
        <position position="224"/>
    </location>
    <ligand>
        <name>NADP(+)</name>
        <dbReference type="ChEBI" id="CHEBI:58349"/>
    </ligand>
</feature>
<dbReference type="InterPro" id="IPR006151">
    <property type="entry name" value="Shikm_DH/Glu-tRNA_Rdtase"/>
</dbReference>
<keyword evidence="3 8" id="KW-0028">Amino-acid biosynthesis</keyword>
<keyword evidence="5 8" id="KW-0560">Oxidoreductase</keyword>
<dbReference type="Pfam" id="PF01488">
    <property type="entry name" value="Shikimate_DH"/>
    <property type="match status" value="1"/>
</dbReference>
<feature type="binding site" evidence="8">
    <location>
        <begin position="131"/>
        <end position="135"/>
    </location>
    <ligand>
        <name>NADP(+)</name>
        <dbReference type="ChEBI" id="CHEBI:58349"/>
    </ligand>
</feature>
<comment type="function">
    <text evidence="8">Involved in the biosynthesis of the chorismate, which leads to the biosynthesis of aromatic amino acids. Catalyzes the reversible NADPH linked reduction of 3-dehydroshikimate (DHSA) to yield shikimate (SA).</text>
</comment>
<evidence type="ECO:0000313" key="15">
    <source>
        <dbReference type="Proteomes" id="UP000409147"/>
    </source>
</evidence>
<evidence type="ECO:0000256" key="7">
    <source>
        <dbReference type="ARBA" id="ARBA00049442"/>
    </source>
</evidence>
<feature type="domain" description="Quinate/shikimate 5-dehydrogenase/glutamyl-tRNA reductase" evidence="9">
    <location>
        <begin position="122"/>
        <end position="175"/>
    </location>
</feature>
<feature type="binding site" evidence="8">
    <location>
        <position position="83"/>
    </location>
    <ligand>
        <name>NADP(+)</name>
        <dbReference type="ChEBI" id="CHEBI:58349"/>
    </ligand>
</feature>
<dbReference type="CDD" id="cd01065">
    <property type="entry name" value="NAD_bind_Shikimate_DH"/>
    <property type="match status" value="1"/>
</dbReference>
<keyword evidence="4 8" id="KW-0521">NADP</keyword>